<protein>
    <submittedName>
        <fullName evidence="8">Maturation protein</fullName>
    </submittedName>
</protein>
<keyword evidence="4" id="KW-0946">Virion</keyword>
<dbReference type="Pfam" id="PF03863">
    <property type="entry name" value="Phage_mat-A"/>
    <property type="match status" value="1"/>
</dbReference>
<evidence type="ECO:0000256" key="4">
    <source>
        <dbReference type="ARBA" id="ARBA00022844"/>
    </source>
</evidence>
<evidence type="ECO:0000256" key="3">
    <source>
        <dbReference type="ARBA" id="ARBA00022804"/>
    </source>
</evidence>
<keyword evidence="5" id="KW-1175">Viral attachment to host cell pilus</keyword>
<keyword evidence="6" id="KW-1160">Virus entry into host cell</keyword>
<keyword evidence="2" id="KW-0945">Host-virus interaction</keyword>
<comment type="similarity">
    <text evidence="7">Belongs to the Leviviricetes maturation protein family.</text>
</comment>
<evidence type="ECO:0000256" key="2">
    <source>
        <dbReference type="ARBA" id="ARBA00022581"/>
    </source>
</evidence>
<dbReference type="EMBL" id="MZ679710">
    <property type="protein sequence ID" value="UJQ85573.1"/>
    <property type="molecule type" value="Genomic_RNA"/>
</dbReference>
<sequence length="386" mass="43236">MSTRVRQRSRSHITGLQITKNSSGTVVNTKNDNCILYWEQCTDVNDAPGIDHNFETTLFDGSAMNPINGVSPYIEGYGSYLQDWYPTSFYSSCSTHVPMPDSNVTAGDFAALRARTNPSRPVVTPLTLLQDVVELPKMLKDAGRLMNKHGRTGNLSAKDIANQNLAVQFGWMPLVHDLQNLLDLQRHMHLRAKELNRLYQKGGLKRRIRLGSGTAQATVLAPSAAISFAGVWNGKYERISHFDKWGTIRWKPTSLPPWGNDVERQNLAIARIVSGFTPEGLMQGAWDVVPWTWLLDWFTNAGDFLLTHSNFVPAESTHACVMTRFQTTTYYRKDTGSSPWLEGGDGVSVLTTKRRNVGDSLDFARVPFIGLRRLSILGSLFIQKFK</sequence>
<keyword evidence="9" id="KW-1185">Reference proteome</keyword>
<reference evidence="8 9" key="1">
    <citation type="journal article" date="2022" name="Nat. Microbiol.">
        <title>RNA viromes from terrestrial sites across China expand environmental viral diversity.</title>
        <authorList>
            <person name="Chiapello M."/>
            <person name="Rodriguez-Romero J."/>
            <person name="Ayllon M.A."/>
            <person name="Turina M."/>
        </authorList>
    </citation>
    <scope>NUCLEOTIDE SEQUENCE [LARGE SCALE GENOMIC DNA]</scope>
    <source>
        <strain evidence="8">154-k141_396282</strain>
    </source>
</reference>
<organism evidence="8 9">
    <name type="scientific">Leviviridae sp</name>
    <dbReference type="NCBI Taxonomy" id="2027243"/>
    <lineage>
        <taxon>Viruses</taxon>
        <taxon>Riboviria</taxon>
        <taxon>Orthornavirae</taxon>
        <taxon>Lenarviricota</taxon>
        <taxon>Leviviricetes</taxon>
        <taxon>Norzivirales</taxon>
        <taxon>Fiersviridae</taxon>
    </lineage>
</organism>
<name>A0ABY3STJ8_9VIRU</name>
<evidence type="ECO:0000256" key="5">
    <source>
        <dbReference type="ARBA" id="ARBA00023104"/>
    </source>
</evidence>
<comment type="subcellular location">
    <subcellularLocation>
        <location evidence="1">Virion</location>
    </subcellularLocation>
</comment>
<accession>A0ABY3STJ8</accession>
<evidence type="ECO:0000256" key="6">
    <source>
        <dbReference type="ARBA" id="ARBA00023296"/>
    </source>
</evidence>
<evidence type="ECO:0000313" key="8">
    <source>
        <dbReference type="EMBL" id="UJQ85573.1"/>
    </source>
</evidence>
<evidence type="ECO:0000256" key="7">
    <source>
        <dbReference type="ARBA" id="ARBA00035110"/>
    </source>
</evidence>
<keyword evidence="3" id="KW-1161">Viral attachment to host cell</keyword>
<dbReference type="Proteomes" id="UP001058503">
    <property type="component" value="Segment"/>
</dbReference>
<evidence type="ECO:0000313" key="9">
    <source>
        <dbReference type="Proteomes" id="UP001058503"/>
    </source>
</evidence>
<evidence type="ECO:0000256" key="1">
    <source>
        <dbReference type="ARBA" id="ARBA00004328"/>
    </source>
</evidence>
<dbReference type="InterPro" id="IPR005563">
    <property type="entry name" value="A_protein"/>
</dbReference>
<proteinExistence type="inferred from homology"/>